<evidence type="ECO:0000256" key="1">
    <source>
        <dbReference type="SAM" id="MobiDB-lite"/>
    </source>
</evidence>
<organism evidence="2 3">
    <name type="scientific">Ziziphus jujuba var. spinosa</name>
    <dbReference type="NCBI Taxonomy" id="714518"/>
    <lineage>
        <taxon>Eukaryota</taxon>
        <taxon>Viridiplantae</taxon>
        <taxon>Streptophyta</taxon>
        <taxon>Embryophyta</taxon>
        <taxon>Tracheophyta</taxon>
        <taxon>Spermatophyta</taxon>
        <taxon>Magnoliopsida</taxon>
        <taxon>eudicotyledons</taxon>
        <taxon>Gunneridae</taxon>
        <taxon>Pentapetalae</taxon>
        <taxon>rosids</taxon>
        <taxon>fabids</taxon>
        <taxon>Rosales</taxon>
        <taxon>Rhamnaceae</taxon>
        <taxon>Paliureae</taxon>
        <taxon>Ziziphus</taxon>
    </lineage>
</organism>
<reference evidence="2" key="1">
    <citation type="journal article" date="2021" name="Front. Plant Sci.">
        <title>Chromosome-Scale Genome Assembly for Chinese Sour Jujube and Insights Into Its Genome Evolution and Domestication Signature.</title>
        <authorList>
            <person name="Shen L.-Y."/>
            <person name="Luo H."/>
            <person name="Wang X.-L."/>
            <person name="Wang X.-M."/>
            <person name="Qiu X.-J."/>
            <person name="Liu H."/>
            <person name="Zhou S.-S."/>
            <person name="Jia K.-H."/>
            <person name="Nie S."/>
            <person name="Bao Y.-T."/>
            <person name="Zhang R.-G."/>
            <person name="Yun Q.-Z."/>
            <person name="Chai Y.-H."/>
            <person name="Lu J.-Y."/>
            <person name="Li Y."/>
            <person name="Zhao S.-W."/>
            <person name="Mao J.-F."/>
            <person name="Jia S.-G."/>
            <person name="Mao Y.-M."/>
        </authorList>
    </citation>
    <scope>NUCLEOTIDE SEQUENCE</scope>
    <source>
        <strain evidence="2">AT0</strain>
        <tissue evidence="2">Leaf</tissue>
    </source>
</reference>
<proteinExistence type="predicted"/>
<evidence type="ECO:0000313" key="3">
    <source>
        <dbReference type="Proteomes" id="UP000813462"/>
    </source>
</evidence>
<comment type="caution">
    <text evidence="2">The sequence shown here is derived from an EMBL/GenBank/DDBJ whole genome shotgun (WGS) entry which is preliminary data.</text>
</comment>
<sequence>MQASPASLSLKFSSQKTKNQQRIPKQEFLQRTRLVDRTGFRCPFRRLRLTGEGGLFDFLIKGKQVGRWGCERYHSGHRGGLEPEAGFSEFTIIQVQFSFRLIMGPTLFAPPDQIQDPERPPDKSLEKKEYPNGGKCIKSAVMKRGKQFGVVIASGGKKFGAVMVSGGKKSWAAMVNGGKKFGAAMVKGVKKFGPPCVNASVVGVVQVGVALANNAVEND</sequence>
<dbReference type="EMBL" id="JAEACU010000007">
    <property type="protein sequence ID" value="KAH7521732.1"/>
    <property type="molecule type" value="Genomic_DNA"/>
</dbReference>
<evidence type="ECO:0000313" key="2">
    <source>
        <dbReference type="EMBL" id="KAH7521732.1"/>
    </source>
</evidence>
<protein>
    <submittedName>
        <fullName evidence="2">Uncharacterized protein</fullName>
    </submittedName>
</protein>
<feature type="region of interest" description="Disordered" evidence="1">
    <location>
        <begin position="1"/>
        <end position="23"/>
    </location>
</feature>
<name>A0A978V2Z9_ZIZJJ</name>
<dbReference type="Proteomes" id="UP000813462">
    <property type="component" value="Unassembled WGS sequence"/>
</dbReference>
<feature type="region of interest" description="Disordered" evidence="1">
    <location>
        <begin position="110"/>
        <end position="129"/>
    </location>
</feature>
<gene>
    <name evidence="2" type="ORF">FEM48_Zijuj07G0063800</name>
</gene>
<dbReference type="AlphaFoldDB" id="A0A978V2Z9"/>
<feature type="compositionally biased region" description="Basic and acidic residues" evidence="1">
    <location>
        <begin position="116"/>
        <end position="129"/>
    </location>
</feature>
<accession>A0A978V2Z9</accession>